<dbReference type="AlphaFoldDB" id="A0A1Y3MT24"/>
<proteinExistence type="predicted"/>
<protein>
    <submittedName>
        <fullName evidence="2">Sporulation protein</fullName>
    </submittedName>
</protein>
<organism evidence="2 3">
    <name type="scientific">Bacillus pseudomycoides</name>
    <dbReference type="NCBI Taxonomy" id="64104"/>
    <lineage>
        <taxon>Bacteria</taxon>
        <taxon>Bacillati</taxon>
        <taxon>Bacillota</taxon>
        <taxon>Bacilli</taxon>
        <taxon>Bacillales</taxon>
        <taxon>Bacillaceae</taxon>
        <taxon>Bacillus</taxon>
        <taxon>Bacillus cereus group</taxon>
    </lineage>
</organism>
<dbReference type="EMBL" id="MWPX01000001">
    <property type="protein sequence ID" value="OUM50682.1"/>
    <property type="molecule type" value="Genomic_DNA"/>
</dbReference>
<comment type="caution">
    <text evidence="2">The sequence shown here is derived from an EMBL/GenBank/DDBJ whole genome shotgun (WGS) entry which is preliminary data.</text>
</comment>
<keyword evidence="1" id="KW-0732">Signal</keyword>
<sequence length="174" mass="19802">MKKLKMFSIIFLAIISLLGCAGKQKEKALDNRENNGVRNVTYEGNNTNLQRVKNNTNGVTNNETRLHIANKAADRIIELEEIDKANVIVTNRNAYVAVVLRENVKGQITKQLEKKVADQVRATDPDIRHVFVSSNPDFVDRMRDYADKINQGKPVTGLFEEFTETVRRVFPNSR</sequence>
<dbReference type="InterPro" id="IPR014247">
    <property type="entry name" value="Spore_lipoprot_YhcN/YlaJ"/>
</dbReference>
<evidence type="ECO:0000313" key="3">
    <source>
        <dbReference type="Proteomes" id="UP000195321"/>
    </source>
</evidence>
<dbReference type="NCBIfam" id="TIGR02898">
    <property type="entry name" value="spore_YhcN_YlaJ"/>
    <property type="match status" value="1"/>
</dbReference>
<name>A0A1Y3MT24_9BACI</name>
<dbReference type="InterPro" id="IPR019076">
    <property type="entry name" value="Spore_lipoprot_YhcN/YlaJ-like"/>
</dbReference>
<evidence type="ECO:0000313" key="2">
    <source>
        <dbReference type="EMBL" id="OUM50682.1"/>
    </source>
</evidence>
<gene>
    <name evidence="2" type="ORF">BW425_01840</name>
</gene>
<evidence type="ECO:0000256" key="1">
    <source>
        <dbReference type="SAM" id="SignalP"/>
    </source>
</evidence>
<dbReference type="PROSITE" id="PS51257">
    <property type="entry name" value="PROKAR_LIPOPROTEIN"/>
    <property type="match status" value="1"/>
</dbReference>
<dbReference type="Pfam" id="PF09580">
    <property type="entry name" value="Spore_YhcN_YlaJ"/>
    <property type="match status" value="1"/>
</dbReference>
<dbReference type="RefSeq" id="WP_016116227.1">
    <property type="nucleotide sequence ID" value="NZ_CP189809.1"/>
</dbReference>
<feature type="chain" id="PRO_5038502058" evidence="1">
    <location>
        <begin position="22"/>
        <end position="174"/>
    </location>
</feature>
<reference evidence="2 3" key="1">
    <citation type="submission" date="2017-02" db="EMBL/GenBank/DDBJ databases">
        <title>Bacillus pseudomycoides isolate FSL K6-0042.</title>
        <authorList>
            <person name="Kovac J."/>
        </authorList>
    </citation>
    <scope>NUCLEOTIDE SEQUENCE [LARGE SCALE GENOMIC DNA]</scope>
    <source>
        <strain evidence="2 3">FSL K6-0042</strain>
    </source>
</reference>
<dbReference type="Proteomes" id="UP000195321">
    <property type="component" value="Unassembled WGS sequence"/>
</dbReference>
<dbReference type="GO" id="GO:0030435">
    <property type="term" value="P:sporulation resulting in formation of a cellular spore"/>
    <property type="evidence" value="ECO:0007669"/>
    <property type="project" value="InterPro"/>
</dbReference>
<accession>A0A1Y3MT24</accession>
<feature type="signal peptide" evidence="1">
    <location>
        <begin position="1"/>
        <end position="21"/>
    </location>
</feature>